<reference evidence="2 3" key="1">
    <citation type="submission" date="2022-03" db="EMBL/GenBank/DDBJ databases">
        <title>Ignatzschineria rhizosphaerae HR5S32.</title>
        <authorList>
            <person name="Sun J.Q."/>
            <person name="Feng J.Y."/>
        </authorList>
    </citation>
    <scope>NUCLEOTIDE SEQUENCE [LARGE SCALE GENOMIC DNA]</scope>
    <source>
        <strain evidence="2 3">HR5S32</strain>
    </source>
</reference>
<dbReference type="InterPro" id="IPR017946">
    <property type="entry name" value="PLC-like_Pdiesterase_TIM-brl"/>
</dbReference>
<keyword evidence="3" id="KW-1185">Reference proteome</keyword>
<organism evidence="2 3">
    <name type="scientific">Ignatzschineria rhizosphaerae</name>
    <dbReference type="NCBI Taxonomy" id="2923279"/>
    <lineage>
        <taxon>Bacteria</taxon>
        <taxon>Pseudomonadati</taxon>
        <taxon>Pseudomonadota</taxon>
        <taxon>Gammaproteobacteria</taxon>
        <taxon>Cardiobacteriales</taxon>
        <taxon>Ignatzschineriaceae</taxon>
        <taxon>Ignatzschineria</taxon>
    </lineage>
</organism>
<accession>A0ABY3X8W2</accession>
<sequence>MKKLTLILCGLLALNGVGNATPILASPMIHSHNDYKQAIPFWYAYGSNAKSIEVDLVIDNNALYISHGDDIIDSKRTMESLYLKPLKEAVDLNLGSTNNLHFLVDMKSDAAQSLALLLPILQAYEETINKSGVKFVISGNRTPLEDYLSLPSYIMMDYQSLEPVENSAAWDKVSMISLAFKPYSSWNGEGEIPLEDQERIKQVVETAHQMNKPFRFWGTPDTENAWQQLWALGVDIINTDQPDSVNRYLGQ</sequence>
<dbReference type="SUPFAM" id="SSF51695">
    <property type="entry name" value="PLC-like phosphodiesterases"/>
    <property type="match status" value="1"/>
</dbReference>
<dbReference type="RefSeq" id="WP_242152116.1">
    <property type="nucleotide sequence ID" value="NZ_CP093379.1"/>
</dbReference>
<dbReference type="Gene3D" id="3.20.20.190">
    <property type="entry name" value="Phosphatidylinositol (PI) phosphodiesterase"/>
    <property type="match status" value="1"/>
</dbReference>
<evidence type="ECO:0000313" key="3">
    <source>
        <dbReference type="Proteomes" id="UP000829542"/>
    </source>
</evidence>
<evidence type="ECO:0000256" key="1">
    <source>
        <dbReference type="SAM" id="SignalP"/>
    </source>
</evidence>
<feature type="signal peptide" evidence="1">
    <location>
        <begin position="1"/>
        <end position="20"/>
    </location>
</feature>
<feature type="chain" id="PRO_5047233023" description="Glycerophosphodiester phosphodiesterase" evidence="1">
    <location>
        <begin position="21"/>
        <end position="251"/>
    </location>
</feature>
<dbReference type="Proteomes" id="UP000829542">
    <property type="component" value="Chromosome"/>
</dbReference>
<dbReference type="Pfam" id="PF13653">
    <property type="entry name" value="GDPD_2"/>
    <property type="match status" value="1"/>
</dbReference>
<name>A0ABY3X8W2_9GAMM</name>
<dbReference type="EMBL" id="CP093379">
    <property type="protein sequence ID" value="UNM97156.1"/>
    <property type="molecule type" value="Genomic_DNA"/>
</dbReference>
<protein>
    <recommendedName>
        <fullName evidence="4">Glycerophosphodiester phosphodiesterase</fullName>
    </recommendedName>
</protein>
<gene>
    <name evidence="2" type="ORF">MMG00_04720</name>
</gene>
<proteinExistence type="predicted"/>
<evidence type="ECO:0008006" key="4">
    <source>
        <dbReference type="Google" id="ProtNLM"/>
    </source>
</evidence>
<keyword evidence="1" id="KW-0732">Signal</keyword>
<evidence type="ECO:0000313" key="2">
    <source>
        <dbReference type="EMBL" id="UNM97156.1"/>
    </source>
</evidence>